<protein>
    <submittedName>
        <fullName evidence="1">Uncharacterized protein</fullName>
    </submittedName>
</protein>
<evidence type="ECO:0000313" key="1">
    <source>
        <dbReference type="EMBL" id="QJA45204.1"/>
    </source>
</evidence>
<reference evidence="1" key="1">
    <citation type="submission" date="2020-03" db="EMBL/GenBank/DDBJ databases">
        <title>The deep terrestrial virosphere.</title>
        <authorList>
            <person name="Holmfeldt K."/>
            <person name="Nilsson E."/>
            <person name="Simone D."/>
            <person name="Lopez-Fernandez M."/>
            <person name="Wu X."/>
            <person name="de Brujin I."/>
            <person name="Lundin D."/>
            <person name="Andersson A."/>
            <person name="Bertilsson S."/>
            <person name="Dopson M."/>
        </authorList>
    </citation>
    <scope>NUCLEOTIDE SEQUENCE</scope>
    <source>
        <strain evidence="3">MM415A00124</strain>
        <strain evidence="2">MM415B00156</strain>
        <strain evidence="1">TM448A00198</strain>
    </source>
</reference>
<evidence type="ECO:0000313" key="3">
    <source>
        <dbReference type="EMBL" id="QJI04848.1"/>
    </source>
</evidence>
<name>A0A6H1ZCC7_9ZZZZ</name>
<dbReference type="EMBL" id="MT141576">
    <property type="protein sequence ID" value="QJA67783.1"/>
    <property type="molecule type" value="Genomic_DNA"/>
</dbReference>
<gene>
    <name evidence="3" type="ORF">MM415A00124_0023</name>
    <name evidence="2" type="ORF">MM415B00156_0023</name>
    <name evidence="1" type="ORF">TM448A00198_0019</name>
</gene>
<dbReference type="AlphaFoldDB" id="A0A6H1ZCC7"/>
<organism evidence="1">
    <name type="scientific">viral metagenome</name>
    <dbReference type="NCBI Taxonomy" id="1070528"/>
    <lineage>
        <taxon>unclassified sequences</taxon>
        <taxon>metagenomes</taxon>
        <taxon>organismal metagenomes</taxon>
    </lineage>
</organism>
<dbReference type="EMBL" id="MT143987">
    <property type="protein sequence ID" value="QJA45204.1"/>
    <property type="molecule type" value="Genomic_DNA"/>
</dbReference>
<sequence>MERVDSILGRVLARAAGNIEMADVPPCRILSFEAEGNRVFWRHSRRWLTIEAARALVPEVSDLAVRASDPMGVAIYENQLLDLVRAIRAAEGFDPTSPAQMARAA</sequence>
<proteinExistence type="predicted"/>
<evidence type="ECO:0000313" key="2">
    <source>
        <dbReference type="EMBL" id="QJA67783.1"/>
    </source>
</evidence>
<accession>A0A6H1ZCC7</accession>
<dbReference type="EMBL" id="MT145191">
    <property type="protein sequence ID" value="QJI04848.1"/>
    <property type="molecule type" value="Genomic_DNA"/>
</dbReference>